<evidence type="ECO:0000256" key="5">
    <source>
        <dbReference type="ARBA" id="ARBA00023242"/>
    </source>
</evidence>
<organism evidence="8 9">
    <name type="scientific">Setomelanomma holmii</name>
    <dbReference type="NCBI Taxonomy" id="210430"/>
    <lineage>
        <taxon>Eukaryota</taxon>
        <taxon>Fungi</taxon>
        <taxon>Dikarya</taxon>
        <taxon>Ascomycota</taxon>
        <taxon>Pezizomycotina</taxon>
        <taxon>Dothideomycetes</taxon>
        <taxon>Pleosporomycetidae</taxon>
        <taxon>Pleosporales</taxon>
        <taxon>Pleosporineae</taxon>
        <taxon>Phaeosphaeriaceae</taxon>
        <taxon>Setomelanomma</taxon>
    </lineage>
</organism>
<comment type="subcellular location">
    <subcellularLocation>
        <location evidence="1">Nucleus</location>
    </subcellularLocation>
</comment>
<dbReference type="Proteomes" id="UP000799777">
    <property type="component" value="Unassembled WGS sequence"/>
</dbReference>
<dbReference type="GO" id="GO:0006351">
    <property type="term" value="P:DNA-templated transcription"/>
    <property type="evidence" value="ECO:0007669"/>
    <property type="project" value="InterPro"/>
</dbReference>
<keyword evidence="3" id="KW-0805">Transcription regulation</keyword>
<evidence type="ECO:0000256" key="6">
    <source>
        <dbReference type="SAM" id="MobiDB-lite"/>
    </source>
</evidence>
<reference evidence="8" key="1">
    <citation type="journal article" date="2020" name="Stud. Mycol.">
        <title>101 Dothideomycetes genomes: a test case for predicting lifestyles and emergence of pathogens.</title>
        <authorList>
            <person name="Haridas S."/>
            <person name="Albert R."/>
            <person name="Binder M."/>
            <person name="Bloem J."/>
            <person name="Labutti K."/>
            <person name="Salamov A."/>
            <person name="Andreopoulos B."/>
            <person name="Baker S."/>
            <person name="Barry K."/>
            <person name="Bills G."/>
            <person name="Bluhm B."/>
            <person name="Cannon C."/>
            <person name="Castanera R."/>
            <person name="Culley D."/>
            <person name="Daum C."/>
            <person name="Ezra D."/>
            <person name="Gonzalez J."/>
            <person name="Henrissat B."/>
            <person name="Kuo A."/>
            <person name="Liang C."/>
            <person name="Lipzen A."/>
            <person name="Lutzoni F."/>
            <person name="Magnuson J."/>
            <person name="Mondo S."/>
            <person name="Nolan M."/>
            <person name="Ohm R."/>
            <person name="Pangilinan J."/>
            <person name="Park H.-J."/>
            <person name="Ramirez L."/>
            <person name="Alfaro M."/>
            <person name="Sun H."/>
            <person name="Tritt A."/>
            <person name="Yoshinaga Y."/>
            <person name="Zwiers L.-H."/>
            <person name="Turgeon B."/>
            <person name="Goodwin S."/>
            <person name="Spatafora J."/>
            <person name="Crous P."/>
            <person name="Grigoriev I."/>
        </authorList>
    </citation>
    <scope>NUCLEOTIDE SEQUENCE</scope>
    <source>
        <strain evidence="8">CBS 110217</strain>
    </source>
</reference>
<dbReference type="PANTHER" id="PTHR47338:SF5">
    <property type="entry name" value="ZN(II)2CYS6 TRANSCRIPTION FACTOR (EUROFUNG)"/>
    <property type="match status" value="1"/>
</dbReference>
<dbReference type="AlphaFoldDB" id="A0A9P4GYG7"/>
<evidence type="ECO:0000313" key="9">
    <source>
        <dbReference type="Proteomes" id="UP000799777"/>
    </source>
</evidence>
<dbReference type="InterPro" id="IPR007219">
    <property type="entry name" value="XnlR_reg_dom"/>
</dbReference>
<evidence type="ECO:0000256" key="1">
    <source>
        <dbReference type="ARBA" id="ARBA00004123"/>
    </source>
</evidence>
<keyword evidence="4" id="KW-0804">Transcription</keyword>
<evidence type="ECO:0000259" key="7">
    <source>
        <dbReference type="SMART" id="SM00906"/>
    </source>
</evidence>
<name>A0A9P4GYG7_9PLEO</name>
<dbReference type="GO" id="GO:0003677">
    <property type="term" value="F:DNA binding"/>
    <property type="evidence" value="ECO:0007669"/>
    <property type="project" value="InterPro"/>
</dbReference>
<feature type="region of interest" description="Disordered" evidence="6">
    <location>
        <begin position="666"/>
        <end position="700"/>
    </location>
</feature>
<feature type="domain" description="Xylanolytic transcriptional activator regulatory" evidence="7">
    <location>
        <begin position="181"/>
        <end position="268"/>
    </location>
</feature>
<dbReference type="EMBL" id="ML978322">
    <property type="protein sequence ID" value="KAF2023824.1"/>
    <property type="molecule type" value="Genomic_DNA"/>
</dbReference>
<feature type="compositionally biased region" description="Polar residues" evidence="6">
    <location>
        <begin position="666"/>
        <end position="688"/>
    </location>
</feature>
<dbReference type="InterPro" id="IPR050815">
    <property type="entry name" value="TF_fung"/>
</dbReference>
<dbReference type="GO" id="GO:0005634">
    <property type="term" value="C:nucleus"/>
    <property type="evidence" value="ECO:0007669"/>
    <property type="project" value="UniProtKB-SubCell"/>
</dbReference>
<keyword evidence="9" id="KW-1185">Reference proteome</keyword>
<dbReference type="PANTHER" id="PTHR47338">
    <property type="entry name" value="ZN(II)2CYS6 TRANSCRIPTION FACTOR (EUROFUNG)-RELATED"/>
    <property type="match status" value="1"/>
</dbReference>
<keyword evidence="5" id="KW-0539">Nucleus</keyword>
<evidence type="ECO:0000256" key="4">
    <source>
        <dbReference type="ARBA" id="ARBA00023163"/>
    </source>
</evidence>
<evidence type="ECO:0000256" key="2">
    <source>
        <dbReference type="ARBA" id="ARBA00022723"/>
    </source>
</evidence>
<sequence length="720" mass="81861">MSSEQTKCENAGSGTGCKTCAIKRRPCEYKDAPAPPNSGGTYPHSESITEKVDRQPKKRKRTIAPNSGVVHGLTGGLRTHENLLDSPWLVPKVWIELILESIATRRIRRHHFSENWQGMITASTPRRSVVASVPGSDSTISWQTPITFWLTGVDEKPSLVKAQALLFLAYHQFTAMQGDHSWIKIGNAIGMIQVLGYQNNESRRDFDTTDKNDDSTREEAFIDWEIRRRTVWSCFILDRLTSCGKHRPRGLNVEDLTEIQLPCSDKAFSRGIRVRTRRLGETDQKYAQRRELVGIRHLEHADGSHDDAHKSRGNKEVDWEVGATEGELSFYVQAVNHFGNIMRWSYRSRQQEPSTSYENGSKFRELEENGRRLKYTLPRHLTLAPQNTSHHISYKSVRNYLLIHALHTLCTMALYREYMAFLPFNVKRPQGPLDEPRIDEKKFPLPYPDYWVNQARKCFGDARNFADLLKACRAANALAESPFTGFTCYIVSWCALYCHFFPRMDPDRALDSRLQPSVWNTTNDVIVDMEARFINPNQWLALLVQIHRFFKMKRAAYFNNDGFPGSTGGHRSRDGSLNHHIRLFESAHKGIGSVTGTWNSTPVNRDVIKVESYDLNEAESPASPKPFIGSARITAVSSSLDRAHVWPTGLKAPTHAVFQEGSPAVQNYQHSSNSEGTGSSNDYKNNLSRPDMRTESGSLGYIDMKRAERPKNLGELEFVR</sequence>
<comment type="caution">
    <text evidence="8">The sequence shown here is derived from an EMBL/GenBank/DDBJ whole genome shotgun (WGS) entry which is preliminary data.</text>
</comment>
<dbReference type="SMART" id="SM00906">
    <property type="entry name" value="Fungal_trans"/>
    <property type="match status" value="1"/>
</dbReference>
<protein>
    <recommendedName>
        <fullName evidence="7">Xylanolytic transcriptional activator regulatory domain-containing protein</fullName>
    </recommendedName>
</protein>
<dbReference type="GO" id="GO:0008270">
    <property type="term" value="F:zinc ion binding"/>
    <property type="evidence" value="ECO:0007669"/>
    <property type="project" value="InterPro"/>
</dbReference>
<dbReference type="Pfam" id="PF04082">
    <property type="entry name" value="Fungal_trans"/>
    <property type="match status" value="1"/>
</dbReference>
<dbReference type="GO" id="GO:0000981">
    <property type="term" value="F:DNA-binding transcription factor activity, RNA polymerase II-specific"/>
    <property type="evidence" value="ECO:0007669"/>
    <property type="project" value="InterPro"/>
</dbReference>
<dbReference type="OrthoDB" id="5370478at2759"/>
<evidence type="ECO:0000256" key="3">
    <source>
        <dbReference type="ARBA" id="ARBA00023015"/>
    </source>
</evidence>
<gene>
    <name evidence="8" type="ORF">EK21DRAFT_94590</name>
</gene>
<accession>A0A9P4GYG7</accession>
<keyword evidence="2" id="KW-0479">Metal-binding</keyword>
<dbReference type="CDD" id="cd12148">
    <property type="entry name" value="fungal_TF_MHR"/>
    <property type="match status" value="1"/>
</dbReference>
<feature type="region of interest" description="Disordered" evidence="6">
    <location>
        <begin position="28"/>
        <end position="60"/>
    </location>
</feature>
<evidence type="ECO:0000313" key="8">
    <source>
        <dbReference type="EMBL" id="KAF2023824.1"/>
    </source>
</evidence>
<proteinExistence type="predicted"/>